<accession>A0A9C6DS66</accession>
<dbReference type="AlphaFoldDB" id="A0A9C6DS66"/>
<evidence type="ECO:0000313" key="4">
    <source>
        <dbReference type="RefSeq" id="XP_037889775.1"/>
    </source>
</evidence>
<dbReference type="KEGG" id="gfs:119637648"/>
<feature type="compositionally biased region" description="Polar residues" evidence="1">
    <location>
        <begin position="1"/>
        <end position="14"/>
    </location>
</feature>
<keyword evidence="3" id="KW-1185">Reference proteome</keyword>
<protein>
    <submittedName>
        <fullName evidence="4 5">Uncharacterized protein LOC119637648</fullName>
    </submittedName>
</protein>
<evidence type="ECO:0000256" key="1">
    <source>
        <dbReference type="SAM" id="MobiDB-lite"/>
    </source>
</evidence>
<feature type="region of interest" description="Disordered" evidence="1">
    <location>
        <begin position="1"/>
        <end position="39"/>
    </location>
</feature>
<dbReference type="RefSeq" id="XP_037889776.1">
    <property type="nucleotide sequence ID" value="XM_038033848.1"/>
</dbReference>
<evidence type="ECO:0000313" key="5">
    <source>
        <dbReference type="RefSeq" id="XP_037889776.1"/>
    </source>
</evidence>
<gene>
    <name evidence="4 5" type="primary">LOC119637648</name>
</gene>
<reference evidence="4 5" key="1">
    <citation type="submission" date="2025-04" db="UniProtKB">
        <authorList>
            <consortium name="RefSeq"/>
        </authorList>
    </citation>
    <scope>IDENTIFICATION</scope>
    <source>
        <tissue evidence="4 5">Whole body pupa</tissue>
    </source>
</reference>
<dbReference type="Pfam" id="PF16015">
    <property type="entry name" value="Promethin"/>
    <property type="match status" value="1"/>
</dbReference>
<proteinExistence type="predicted"/>
<name>A0A9C6DS66_9MUSC</name>
<dbReference type="RefSeq" id="XP_037889775.1">
    <property type="nucleotide sequence ID" value="XM_038033847.1"/>
</dbReference>
<evidence type="ECO:0000256" key="2">
    <source>
        <dbReference type="SAM" id="Phobius"/>
    </source>
</evidence>
<evidence type="ECO:0000313" key="3">
    <source>
        <dbReference type="Proteomes" id="UP000092443"/>
    </source>
</evidence>
<feature type="transmembrane region" description="Helical" evidence="2">
    <location>
        <begin position="98"/>
        <end position="119"/>
    </location>
</feature>
<dbReference type="Proteomes" id="UP000092443">
    <property type="component" value="Unplaced"/>
</dbReference>
<feature type="transmembrane region" description="Helical" evidence="2">
    <location>
        <begin position="139"/>
        <end position="169"/>
    </location>
</feature>
<keyword evidence="2" id="KW-0472">Membrane</keyword>
<organism evidence="3 4">
    <name type="scientific">Glossina fuscipes</name>
    <dbReference type="NCBI Taxonomy" id="7396"/>
    <lineage>
        <taxon>Eukaryota</taxon>
        <taxon>Metazoa</taxon>
        <taxon>Ecdysozoa</taxon>
        <taxon>Arthropoda</taxon>
        <taxon>Hexapoda</taxon>
        <taxon>Insecta</taxon>
        <taxon>Pterygota</taxon>
        <taxon>Neoptera</taxon>
        <taxon>Endopterygota</taxon>
        <taxon>Diptera</taxon>
        <taxon>Brachycera</taxon>
        <taxon>Muscomorpha</taxon>
        <taxon>Hippoboscoidea</taxon>
        <taxon>Glossinidae</taxon>
        <taxon>Glossina</taxon>
    </lineage>
</organism>
<keyword evidence="2" id="KW-0812">Transmembrane</keyword>
<keyword evidence="2" id="KW-1133">Transmembrane helix</keyword>
<feature type="compositionally biased region" description="Polar residues" evidence="1">
    <location>
        <begin position="30"/>
        <end position="39"/>
    </location>
</feature>
<sequence>MDSSSGENFFTGGNQLRRPSRSRTKRKQEQFGQTSQRSHSVFKFGDKPEVLLKILIEALRNLWLQTNRRIHIIMNDSGSYELVDSAAQWCVRHPKISLCFLAAGFVTFLPFVLLILFGLSTLTMTLVGFLVLEGTLLTILSMMAVGLLGALLLILIFVVVVGTTVYFGFANICDLYRGIQNHKQPLNNFLKGEKNAPA</sequence>
<dbReference type="GeneID" id="119637648"/>